<evidence type="ECO:0000256" key="10">
    <source>
        <dbReference type="ARBA" id="ARBA00022776"/>
    </source>
</evidence>
<dbReference type="GO" id="GO:0005789">
    <property type="term" value="C:endoplasmic reticulum membrane"/>
    <property type="evidence" value="ECO:0007669"/>
    <property type="project" value="UniProtKB-SubCell"/>
</dbReference>
<feature type="domain" description="ZW10 C-terminal helical" evidence="26">
    <location>
        <begin position="623"/>
        <end position="779"/>
    </location>
</feature>
<feature type="domain" description="Centromere/kinetochore protein zw10 C-terminal" evidence="25">
    <location>
        <begin position="468"/>
        <end position="600"/>
    </location>
</feature>
<evidence type="ECO:0000259" key="26">
    <source>
        <dbReference type="Pfam" id="PF22766"/>
    </source>
</evidence>
<keyword evidence="28" id="KW-1185">Reference proteome</keyword>
<dbReference type="FunFam" id="1.10.357.150:FF:000001">
    <property type="entry name" value="centromere/kinetochore protein zw10 homolog"/>
    <property type="match status" value="1"/>
</dbReference>
<evidence type="ECO:0000256" key="4">
    <source>
        <dbReference type="ARBA" id="ARBA00006245"/>
    </source>
</evidence>
<evidence type="ECO:0000259" key="23">
    <source>
        <dbReference type="Pfam" id="PF06248"/>
    </source>
</evidence>
<keyword evidence="11" id="KW-0256">Endoplasmic reticulum</keyword>
<evidence type="ECO:0000313" key="27">
    <source>
        <dbReference type="EMBL" id="CAH1263605.1"/>
    </source>
</evidence>
<evidence type="ECO:0000256" key="6">
    <source>
        <dbReference type="ARBA" id="ARBA00022454"/>
    </source>
</evidence>
<dbReference type="InterPro" id="IPR009361">
    <property type="entry name" value="Zw10_N"/>
</dbReference>
<dbReference type="GO" id="GO:0006888">
    <property type="term" value="P:endoplasmic reticulum to Golgi vesicle-mediated transport"/>
    <property type="evidence" value="ECO:0007669"/>
    <property type="project" value="TreeGrafter"/>
</dbReference>
<dbReference type="InterPro" id="IPR048344">
    <property type="entry name" value="Zw10_middle"/>
</dbReference>
<feature type="domain" description="Centromere/kinetochore protein zw10 N-terminal" evidence="23">
    <location>
        <begin position="27"/>
        <end position="119"/>
    </location>
</feature>
<keyword evidence="10" id="KW-0498">Mitosis</keyword>
<keyword evidence="20" id="KW-0137">Centromere</keyword>
<evidence type="ECO:0000256" key="12">
    <source>
        <dbReference type="ARBA" id="ARBA00022838"/>
    </source>
</evidence>
<evidence type="ECO:0000256" key="9">
    <source>
        <dbReference type="ARBA" id="ARBA00022618"/>
    </source>
</evidence>
<dbReference type="Pfam" id="PF22766">
    <property type="entry name" value="ZW10_C2"/>
    <property type="match status" value="1"/>
</dbReference>
<keyword evidence="16" id="KW-0175">Coiled coil</keyword>
<gene>
    <name evidence="27" type="primary">ZW10</name>
    <name evidence="27" type="ORF">BLAG_LOCUS18248</name>
</gene>
<evidence type="ECO:0000259" key="25">
    <source>
        <dbReference type="Pfam" id="PF20666"/>
    </source>
</evidence>
<evidence type="ECO:0000256" key="20">
    <source>
        <dbReference type="ARBA" id="ARBA00023328"/>
    </source>
</evidence>
<keyword evidence="13" id="KW-0931">ER-Golgi transport</keyword>
<evidence type="ECO:0000256" key="2">
    <source>
        <dbReference type="ARBA" id="ARBA00004406"/>
    </source>
</evidence>
<evidence type="ECO:0000256" key="5">
    <source>
        <dbReference type="ARBA" id="ARBA00022448"/>
    </source>
</evidence>
<evidence type="ECO:0000256" key="16">
    <source>
        <dbReference type="ARBA" id="ARBA00023054"/>
    </source>
</evidence>
<dbReference type="Pfam" id="PF20666">
    <property type="entry name" value="ZW10_C"/>
    <property type="match status" value="1"/>
</dbReference>
<sequence>MSSFVTEVLATTGRLEKDDLVKKTGKLSKRVEDIKGEIYETITQRYVDFVPSLNTTLDLTTRVNTLVTEVDNLNNKIQNEVQAQLSTSTSEFQDLQTQLRRTNTVLAVLGSLYEIQQALDSHHNDMDNQQFISAAARLTQIQQIMEELQEGGYCELKILTALGIELRVRKENLIHTLGEAWAKAVVWNIPRAKDLNDEDRLLKTELRLTTVTAEDATLPGTPRMTTLVRAMKDMNVLQEKLKVFARRCLEYIFLPLVVLPNVSPKVVTMMQSEALHFDKQSSSKETVVPTDLYFKINTVLEYFNKHLLGIDVGTPDSSLMTMFSDYLWEDLSQAIIKGCLVHSIPRTSQELEKYMEVITATEEFVTSLENLGFLHGKESALMRYVKEINVHFANKKCQDILAFARDLMTSEMLDTVQVGASDDMAPLPNIRELLGQQTSKKPKVKQEESTTAAFEATFDSMPELQCPFRLPVCRISVTVDKLVKLAYATLCEASEVTTSNPGCAVQMFYAVRDMFELFMEVVPCYHEENLKKLPHLTAVHYNNCFYIAHHLLTLGHQFLEHLPKPLANSFATFVDQIPVLRELGTECLLQQMRIQRDQVLEYLVGAHNFTNVAEDYNRGNAEKAVKKVLHQLTHLSKVWQDVLPTNIYCKALGSLLNSAIQDIIGKVTALEDISADDAAQLHSLCGIVKERAPLLFHPVVKEDTKNKKAVEAEVQLYVPQWVKFSELMTMLDASLQDIADRWADGKGPLGHEFTAMEVRGLVRALFQNTDRRAAVLAKIKQQ</sequence>
<proteinExistence type="inferred from homology"/>
<comment type="subcellular location">
    <subcellularLocation>
        <location evidence="3">Chromosome</location>
        <location evidence="3">Centromere</location>
        <location evidence="3">Kinetochore</location>
    </subcellularLocation>
    <subcellularLocation>
        <location evidence="1">Cytoplasm</location>
        <location evidence="1">Cytoskeleton</location>
        <location evidence="1">Spindle</location>
    </subcellularLocation>
    <subcellularLocation>
        <location evidence="2">Endoplasmic reticulum membrane</location>
        <topology evidence="2">Peripheral membrane protein</topology>
    </subcellularLocation>
</comment>
<evidence type="ECO:0000256" key="18">
    <source>
        <dbReference type="ARBA" id="ARBA00023212"/>
    </source>
</evidence>
<dbReference type="GO" id="GO:0015031">
    <property type="term" value="P:protein transport"/>
    <property type="evidence" value="ECO:0007669"/>
    <property type="project" value="UniProtKB-KW"/>
</dbReference>
<dbReference type="GO" id="GO:0005634">
    <property type="term" value="C:nucleus"/>
    <property type="evidence" value="ECO:0007669"/>
    <property type="project" value="InterPro"/>
</dbReference>
<dbReference type="InterPro" id="IPR048343">
    <property type="entry name" value="ZW10_C"/>
</dbReference>
<protein>
    <recommendedName>
        <fullName evidence="22">Centromere/kinetochore protein zw10 homolog</fullName>
    </recommendedName>
</protein>
<feature type="domain" description="Centromere/kinetochore protein zw10 middle" evidence="24">
    <location>
        <begin position="177"/>
        <end position="408"/>
    </location>
</feature>
<keyword evidence="18" id="KW-0206">Cytoskeleton</keyword>
<evidence type="ECO:0000256" key="13">
    <source>
        <dbReference type="ARBA" id="ARBA00022892"/>
    </source>
</evidence>
<evidence type="ECO:0000313" key="28">
    <source>
        <dbReference type="Proteomes" id="UP000838412"/>
    </source>
</evidence>
<dbReference type="Gene3D" id="1.10.357.150">
    <property type="match status" value="1"/>
</dbReference>
<dbReference type="AlphaFoldDB" id="A0A8J9ZYR6"/>
<dbReference type="Pfam" id="PF06248">
    <property type="entry name" value="Zw10_N"/>
    <property type="match status" value="1"/>
</dbReference>
<dbReference type="GO" id="GO:0005819">
    <property type="term" value="C:spindle"/>
    <property type="evidence" value="ECO:0007669"/>
    <property type="project" value="UniProtKB-SubCell"/>
</dbReference>
<reference evidence="27" key="1">
    <citation type="submission" date="2022-01" db="EMBL/GenBank/DDBJ databases">
        <authorList>
            <person name="Braso-Vives M."/>
        </authorList>
    </citation>
    <scope>NUCLEOTIDE SEQUENCE</scope>
</reference>
<dbReference type="InterPro" id="IPR055148">
    <property type="entry name" value="ZW10_C_2"/>
</dbReference>
<keyword evidence="19" id="KW-0131">Cell cycle</keyword>
<comment type="similarity">
    <text evidence="4">Belongs to the ZW10 family.</text>
</comment>
<dbReference type="OrthoDB" id="534815at2759"/>
<evidence type="ECO:0000256" key="8">
    <source>
        <dbReference type="ARBA" id="ARBA00022553"/>
    </source>
</evidence>
<keyword evidence="8" id="KW-0597">Phosphoprotein</keyword>
<keyword evidence="12" id="KW-0995">Kinetochore</keyword>
<keyword evidence="6" id="KW-0158">Chromosome</keyword>
<dbReference type="Pfam" id="PF20665">
    <property type="entry name" value="Zw10_middle"/>
    <property type="match status" value="1"/>
</dbReference>
<evidence type="ECO:0000259" key="24">
    <source>
        <dbReference type="Pfam" id="PF20665"/>
    </source>
</evidence>
<comment type="subunit">
    <text evidence="21">Interacts with NBAS and KNTC1/ROD; the interactions are mutually exclusive and indicative for its association in two different vesicle tethering complexes. Component of the RZZ complex composed of KNTC1/ROD, ZW10 and ZWILCH. Component of the NRZ complex composed of NBAS, ZW10 and RINT1/TIP20L; NRZ associates with SNAREs STX18, USE1L, BNIP1/SEC20L and SEC22B (the assembly has been described as syntaxin 18 complex). Interacts directly with RINT1/TIP20L bound to BNIP1/SEC20L. Interacts with C19orf25 and ZWINT. Interacts with ZFYVE1. Interacts with RAB18 and this interaction is enhanced in the presence of ZFYVE1.</text>
</comment>
<evidence type="ECO:0000256" key="21">
    <source>
        <dbReference type="ARBA" id="ARBA00065852"/>
    </source>
</evidence>
<evidence type="ECO:0000256" key="14">
    <source>
        <dbReference type="ARBA" id="ARBA00022927"/>
    </source>
</evidence>
<keyword evidence="7" id="KW-0963">Cytoplasm</keyword>
<organism evidence="27 28">
    <name type="scientific">Branchiostoma lanceolatum</name>
    <name type="common">Common lancelet</name>
    <name type="synonym">Amphioxus lanceolatum</name>
    <dbReference type="NCBI Taxonomy" id="7740"/>
    <lineage>
        <taxon>Eukaryota</taxon>
        <taxon>Metazoa</taxon>
        <taxon>Chordata</taxon>
        <taxon>Cephalochordata</taxon>
        <taxon>Leptocardii</taxon>
        <taxon>Amphioxiformes</taxon>
        <taxon>Branchiostomatidae</taxon>
        <taxon>Branchiostoma</taxon>
    </lineage>
</organism>
<evidence type="ECO:0000256" key="11">
    <source>
        <dbReference type="ARBA" id="ARBA00022824"/>
    </source>
</evidence>
<evidence type="ECO:0000256" key="3">
    <source>
        <dbReference type="ARBA" id="ARBA00004629"/>
    </source>
</evidence>
<keyword evidence="5" id="KW-0813">Transport</keyword>
<name>A0A8J9ZYR6_BRALA</name>
<evidence type="ECO:0000256" key="15">
    <source>
        <dbReference type="ARBA" id="ARBA00022990"/>
    </source>
</evidence>
<keyword evidence="9" id="KW-0132">Cell division</keyword>
<dbReference type="GO" id="GO:0007094">
    <property type="term" value="P:mitotic spindle assembly checkpoint signaling"/>
    <property type="evidence" value="ECO:0007669"/>
    <property type="project" value="TreeGrafter"/>
</dbReference>
<evidence type="ECO:0000256" key="22">
    <source>
        <dbReference type="ARBA" id="ARBA00069312"/>
    </source>
</evidence>
<dbReference type="EMBL" id="OV696689">
    <property type="protein sequence ID" value="CAH1263605.1"/>
    <property type="molecule type" value="Genomic_DNA"/>
</dbReference>
<evidence type="ECO:0000256" key="1">
    <source>
        <dbReference type="ARBA" id="ARBA00004186"/>
    </source>
</evidence>
<keyword evidence="15" id="KW-0007">Acetylation</keyword>
<dbReference type="PANTHER" id="PTHR12205">
    <property type="entry name" value="CENTROMERE/KINETOCHORE PROTEIN ZW10"/>
    <property type="match status" value="1"/>
</dbReference>
<dbReference type="PANTHER" id="PTHR12205:SF0">
    <property type="entry name" value="CENTROMERE_KINETOCHORE PROTEIN ZW10 HOMOLOG"/>
    <property type="match status" value="1"/>
</dbReference>
<dbReference type="GO" id="GO:0051301">
    <property type="term" value="P:cell division"/>
    <property type="evidence" value="ECO:0007669"/>
    <property type="project" value="UniProtKB-KW"/>
</dbReference>
<keyword evidence="14" id="KW-0653">Protein transport</keyword>
<evidence type="ECO:0000256" key="19">
    <source>
        <dbReference type="ARBA" id="ARBA00023306"/>
    </source>
</evidence>
<dbReference type="InterPro" id="IPR046362">
    <property type="entry name" value="Zw10/DSL1_C_sf"/>
</dbReference>
<evidence type="ECO:0000256" key="17">
    <source>
        <dbReference type="ARBA" id="ARBA00023136"/>
    </source>
</evidence>
<dbReference type="GO" id="GO:1990423">
    <property type="term" value="C:RZZ complex"/>
    <property type="evidence" value="ECO:0007669"/>
    <property type="project" value="TreeGrafter"/>
</dbReference>
<accession>A0A8J9ZYR6</accession>
<evidence type="ECO:0000256" key="7">
    <source>
        <dbReference type="ARBA" id="ARBA00022490"/>
    </source>
</evidence>
<keyword evidence="17" id="KW-0472">Membrane</keyword>
<dbReference type="Proteomes" id="UP000838412">
    <property type="component" value="Chromosome 4"/>
</dbReference>